<evidence type="ECO:0000313" key="2">
    <source>
        <dbReference type="Proteomes" id="UP001385892"/>
    </source>
</evidence>
<comment type="caution">
    <text evidence="1">The sequence shown here is derived from an EMBL/GenBank/DDBJ whole genome shotgun (WGS) entry which is preliminary data.</text>
</comment>
<name>A0ABU8WRY1_9BURK</name>
<protein>
    <submittedName>
        <fullName evidence="1">Uncharacterized protein</fullName>
    </submittedName>
</protein>
<gene>
    <name evidence="1" type="ORF">WKW82_22830</name>
</gene>
<reference evidence="1 2" key="1">
    <citation type="submission" date="2024-03" db="EMBL/GenBank/DDBJ databases">
        <title>Novel species of the genus Variovorax.</title>
        <authorList>
            <person name="Liu Q."/>
            <person name="Xin Y.-H."/>
        </authorList>
    </citation>
    <scope>NUCLEOTIDE SEQUENCE [LARGE SCALE GENOMIC DNA]</scope>
    <source>
        <strain evidence="1 2">KACC 18900</strain>
    </source>
</reference>
<organism evidence="1 2">
    <name type="scientific">Variovorax rhizosphaerae</name>
    <dbReference type="NCBI Taxonomy" id="1836200"/>
    <lineage>
        <taxon>Bacteria</taxon>
        <taxon>Pseudomonadati</taxon>
        <taxon>Pseudomonadota</taxon>
        <taxon>Betaproteobacteria</taxon>
        <taxon>Burkholderiales</taxon>
        <taxon>Comamonadaceae</taxon>
        <taxon>Variovorax</taxon>
    </lineage>
</organism>
<dbReference type="RefSeq" id="WP_340344637.1">
    <property type="nucleotide sequence ID" value="NZ_JBBKZT010000011.1"/>
</dbReference>
<proteinExistence type="predicted"/>
<dbReference type="Gene3D" id="3.30.360.10">
    <property type="entry name" value="Dihydrodipicolinate Reductase, domain 2"/>
    <property type="match status" value="1"/>
</dbReference>
<keyword evidence="2" id="KW-1185">Reference proteome</keyword>
<sequence>MDSLLIFPSVNSSMRSLPTPMDRYGINALLVLTEVLGSEACIEADVLEFPENQQAPLAANLRLRTVDDVVMEAEFDFRQKGEQSWDIELFSTTGSLIRLRLQRHN</sequence>
<dbReference type="EMBL" id="JBBKZT010000011">
    <property type="protein sequence ID" value="MEJ8849503.1"/>
    <property type="molecule type" value="Genomic_DNA"/>
</dbReference>
<accession>A0ABU8WRY1</accession>
<dbReference type="Proteomes" id="UP001385892">
    <property type="component" value="Unassembled WGS sequence"/>
</dbReference>
<evidence type="ECO:0000313" key="1">
    <source>
        <dbReference type="EMBL" id="MEJ8849503.1"/>
    </source>
</evidence>